<sequence>MSAAFESSQPRPVVYLDESYIHHHYARHNDSIYHPDDAYASKPRHKRRRLCFIAAIMADGRDNSKLLTYEAFEGSRKQPKDYHAMFNDTYFVVWFRRLLDDVEALGKSNAIIVLDNAKYHKGLPDDTPKGSWTKMMEACVALGIPTEPREYRSTLWTKLKKHVADNVVPVIVKMATDRGHDVVFTPPYHSDMQSIEMVWSYIKGGVGRQYNTSTKFSDVRERLDREFDRLPSSVIYDCICHTTRKVVDLSAYLQSLDDVDDAAGSCFSSDSESDSDGDSCGDCDLADYDARRPSTGRPVFKNWAKKRPKQHKNTVADYRERKAAIDHYELFGVQSTLDSMYGRLAPDARETKRKLIYSWVANHPLIERMASNPRTATMKCRRDLGTGTTLTAEAKEQLVQWAKGMRANGVPVTYSMLRIMALEAAIDLGLSEDEFRAAWHWTPEDGLEVLDDFAKRVQEIVAREGIDIIYNADQTATNYEYLPTKTLNKKGENTVWIKWGGKTKDRMTAMLLADNSGTKHPLFLILRTSKSKIKAVIQENLTTRQGFGKRLWESDEPMQAANGVVIHGNPTAWWNASISMQFLKYYFSERHDRATKKVLLIWDDLSAHFTDEVTAYAKELNVVLERVPPNYTWICQPADIAWNRPLKARLRQNWLDMIRRQLLRAKQRGTVFMLVPPSRDTIVSWVSGAWADTDATTIINGFKKCRLVDGVHMGEVVGEGVVEDDVLAALIATCAIEETIDPVMDFSTADAADVSA</sequence>
<feature type="domain" description="DDE-1" evidence="1">
    <location>
        <begin position="504"/>
        <end position="702"/>
    </location>
</feature>
<dbReference type="PANTHER" id="PTHR33939:SF1">
    <property type="entry name" value="DUF4371 DOMAIN-CONTAINING PROTEIN"/>
    <property type="match status" value="1"/>
</dbReference>
<dbReference type="PANTHER" id="PTHR33939">
    <property type="entry name" value="PROTEIN CBG22215"/>
    <property type="match status" value="1"/>
</dbReference>
<organism evidence="2">
    <name type="scientific">Aphanomyces astaci</name>
    <name type="common">Crayfish plague agent</name>
    <dbReference type="NCBI Taxonomy" id="112090"/>
    <lineage>
        <taxon>Eukaryota</taxon>
        <taxon>Sar</taxon>
        <taxon>Stramenopiles</taxon>
        <taxon>Oomycota</taxon>
        <taxon>Saprolegniomycetes</taxon>
        <taxon>Saprolegniales</taxon>
        <taxon>Verrucalvaceae</taxon>
        <taxon>Aphanomyces</taxon>
    </lineage>
</organism>
<evidence type="ECO:0000259" key="1">
    <source>
        <dbReference type="Pfam" id="PF03184"/>
    </source>
</evidence>
<dbReference type="Gene3D" id="3.30.420.10">
    <property type="entry name" value="Ribonuclease H-like superfamily/Ribonuclease H"/>
    <property type="match status" value="1"/>
</dbReference>
<reference evidence="2" key="1">
    <citation type="submission" date="2013-12" db="EMBL/GenBank/DDBJ databases">
        <title>The Genome Sequence of Aphanomyces astaci APO3.</title>
        <authorList>
            <consortium name="The Broad Institute Genomics Platform"/>
            <person name="Russ C."/>
            <person name="Tyler B."/>
            <person name="van West P."/>
            <person name="Dieguez-Uribeondo J."/>
            <person name="Young S.K."/>
            <person name="Zeng Q."/>
            <person name="Gargeya S."/>
            <person name="Fitzgerald M."/>
            <person name="Abouelleil A."/>
            <person name="Alvarado L."/>
            <person name="Chapman S.B."/>
            <person name="Gainer-Dewar J."/>
            <person name="Goldberg J."/>
            <person name="Griggs A."/>
            <person name="Gujja S."/>
            <person name="Hansen M."/>
            <person name="Howarth C."/>
            <person name="Imamovic A."/>
            <person name="Ireland A."/>
            <person name="Larimer J."/>
            <person name="McCowan C."/>
            <person name="Murphy C."/>
            <person name="Pearson M."/>
            <person name="Poon T.W."/>
            <person name="Priest M."/>
            <person name="Roberts A."/>
            <person name="Saif S."/>
            <person name="Shea T."/>
            <person name="Sykes S."/>
            <person name="Wortman J."/>
            <person name="Nusbaum C."/>
            <person name="Birren B."/>
        </authorList>
    </citation>
    <scope>NUCLEOTIDE SEQUENCE [LARGE SCALE GENOMIC DNA]</scope>
    <source>
        <strain evidence="2">APO3</strain>
    </source>
</reference>
<dbReference type="GeneID" id="20818459"/>
<dbReference type="OrthoDB" id="73783at2759"/>
<dbReference type="GO" id="GO:0003676">
    <property type="term" value="F:nucleic acid binding"/>
    <property type="evidence" value="ECO:0007669"/>
    <property type="project" value="InterPro"/>
</dbReference>
<dbReference type="EMBL" id="KI913199">
    <property type="protein sequence ID" value="ETV67378.1"/>
    <property type="molecule type" value="Genomic_DNA"/>
</dbReference>
<protein>
    <recommendedName>
        <fullName evidence="1">DDE-1 domain-containing protein</fullName>
    </recommendedName>
</protein>
<evidence type="ECO:0000313" key="2">
    <source>
        <dbReference type="EMBL" id="ETV67378.1"/>
    </source>
</evidence>
<dbReference type="Pfam" id="PF03184">
    <property type="entry name" value="DDE_1"/>
    <property type="match status" value="1"/>
</dbReference>
<gene>
    <name evidence="2" type="ORF">H257_16463</name>
</gene>
<dbReference type="AlphaFoldDB" id="W4FKY1"/>
<dbReference type="InterPro" id="IPR004875">
    <property type="entry name" value="DDE_SF_endonuclease_dom"/>
</dbReference>
<proteinExistence type="predicted"/>
<dbReference type="InterPro" id="IPR036397">
    <property type="entry name" value="RNaseH_sf"/>
</dbReference>
<dbReference type="RefSeq" id="XP_009843193.1">
    <property type="nucleotide sequence ID" value="XM_009844891.1"/>
</dbReference>
<dbReference type="VEuPathDB" id="FungiDB:H257_16463"/>
<accession>W4FKY1</accession>
<dbReference type="Gene3D" id="1.10.10.60">
    <property type="entry name" value="Homeodomain-like"/>
    <property type="match status" value="1"/>
</dbReference>
<name>W4FKY1_APHAT</name>